<evidence type="ECO:0000256" key="1">
    <source>
        <dbReference type="SAM" id="MobiDB-lite"/>
    </source>
</evidence>
<accession>A0A1A9AJ74</accession>
<reference evidence="3" key="3">
    <citation type="submission" date="2016-05" db="EMBL/GenBank/DDBJ databases">
        <authorList>
            <person name="Lavstsen T."/>
            <person name="Jespersen J.S."/>
        </authorList>
    </citation>
    <scope>NUCLEOTIDE SEQUENCE [LARGE SCALE GENOMIC DNA]</scope>
</reference>
<reference evidence="5" key="2">
    <citation type="submission" date="2016-05" db="EMBL/GenBank/DDBJ databases">
        <authorList>
            <person name="Naeem R."/>
        </authorList>
    </citation>
    <scope>NUCLEOTIDE SEQUENCE [LARGE SCALE GENOMIC DNA]</scope>
</reference>
<dbReference type="EMBL" id="FLRD01000698">
    <property type="protein sequence ID" value="SBT55436.1"/>
    <property type="molecule type" value="Genomic_DNA"/>
</dbReference>
<dbReference type="AlphaFoldDB" id="A0A1A9AJ74"/>
<feature type="compositionally biased region" description="Polar residues" evidence="1">
    <location>
        <begin position="40"/>
        <end position="50"/>
    </location>
</feature>
<proteinExistence type="predicted"/>
<protein>
    <submittedName>
        <fullName evidence="3">Uncharacterized protein</fullName>
    </submittedName>
</protein>
<sequence>MLSPPIDHFWVNNNFEYNHGEKDNIKKSNNSNVKEHNKSNNKNNVSDAVKTNLSNKTPFVSVKDYKSETKPPYYAHVQKNTYIHIIQITVKRWKKIEN</sequence>
<dbReference type="EMBL" id="FLRE01001317">
    <property type="protein sequence ID" value="SBT56234.1"/>
    <property type="molecule type" value="Genomic_DNA"/>
</dbReference>
<organism evidence="3 4">
    <name type="scientific">Plasmodium ovale wallikeri</name>
    <dbReference type="NCBI Taxonomy" id="864142"/>
    <lineage>
        <taxon>Eukaryota</taxon>
        <taxon>Sar</taxon>
        <taxon>Alveolata</taxon>
        <taxon>Apicomplexa</taxon>
        <taxon>Aconoidasida</taxon>
        <taxon>Haemosporida</taxon>
        <taxon>Plasmodiidae</taxon>
        <taxon>Plasmodium</taxon>
        <taxon>Plasmodium (Plasmodium)</taxon>
    </lineage>
</organism>
<dbReference type="Proteomes" id="UP000078550">
    <property type="component" value="Unassembled WGS sequence"/>
</dbReference>
<gene>
    <name evidence="2" type="ORF">POVWA1_069970</name>
    <name evidence="3" type="ORF">POVWA2_072270</name>
</gene>
<keyword evidence="5" id="KW-1185">Reference proteome</keyword>
<dbReference type="Proteomes" id="UP000078555">
    <property type="component" value="Unassembled WGS sequence"/>
</dbReference>
<evidence type="ECO:0000313" key="5">
    <source>
        <dbReference type="Proteomes" id="UP000078555"/>
    </source>
</evidence>
<reference evidence="4" key="1">
    <citation type="submission" date="2016-05" db="EMBL/GenBank/DDBJ databases">
        <authorList>
            <person name="Naeem Raeece"/>
        </authorList>
    </citation>
    <scope>NUCLEOTIDE SEQUENCE [LARGE SCALE GENOMIC DNA]</scope>
</reference>
<evidence type="ECO:0000313" key="4">
    <source>
        <dbReference type="Proteomes" id="UP000078550"/>
    </source>
</evidence>
<evidence type="ECO:0000313" key="3">
    <source>
        <dbReference type="EMBL" id="SBT56234.1"/>
    </source>
</evidence>
<name>A0A1A9AJ74_PLAOA</name>
<feature type="region of interest" description="Disordered" evidence="1">
    <location>
        <begin position="20"/>
        <end position="50"/>
    </location>
</feature>
<evidence type="ECO:0000313" key="2">
    <source>
        <dbReference type="EMBL" id="SBT55436.1"/>
    </source>
</evidence>